<evidence type="ECO:0000256" key="3">
    <source>
        <dbReference type="ARBA" id="ARBA00022729"/>
    </source>
</evidence>
<dbReference type="PANTHER" id="PTHR30024">
    <property type="entry name" value="ALIPHATIC SULFONATES-BINDING PROTEIN-RELATED"/>
    <property type="match status" value="1"/>
</dbReference>
<dbReference type="InterPro" id="IPR054364">
    <property type="entry name" value="Ca3427-like_PBP2"/>
</dbReference>
<accession>A0A1B9EA90</accession>
<dbReference type="CDD" id="cd13637">
    <property type="entry name" value="PBP2_Ca3427_like"/>
    <property type="match status" value="1"/>
</dbReference>
<keyword evidence="3" id="KW-0732">Signal</keyword>
<comment type="caution">
    <text evidence="5">The sequence shown here is derived from an EMBL/GenBank/DDBJ whole genome shotgun (WGS) entry which is preliminary data.</text>
</comment>
<dbReference type="GO" id="GO:0042597">
    <property type="term" value="C:periplasmic space"/>
    <property type="evidence" value="ECO:0007669"/>
    <property type="project" value="UniProtKB-SubCell"/>
</dbReference>
<proteinExistence type="inferred from homology"/>
<evidence type="ECO:0000259" key="4">
    <source>
        <dbReference type="Pfam" id="PF22384"/>
    </source>
</evidence>
<dbReference type="OrthoDB" id="6191474at2"/>
<dbReference type="PANTHER" id="PTHR30024:SF47">
    <property type="entry name" value="TAURINE-BINDING PERIPLASMIC PROTEIN"/>
    <property type="match status" value="1"/>
</dbReference>
<reference evidence="5 6" key="1">
    <citation type="submission" date="2016-03" db="EMBL/GenBank/DDBJ databases">
        <authorList>
            <person name="Ploux O."/>
        </authorList>
    </citation>
    <scope>NUCLEOTIDE SEQUENCE [LARGE SCALE GENOMIC DNA]</scope>
    <source>
        <strain evidence="5 6">LPB0076</strain>
    </source>
</reference>
<dbReference type="Gene3D" id="3.40.190.10">
    <property type="entry name" value="Periplasmic binding protein-like II"/>
    <property type="match status" value="2"/>
</dbReference>
<dbReference type="Proteomes" id="UP000093510">
    <property type="component" value="Unassembled WGS sequence"/>
</dbReference>
<dbReference type="AlphaFoldDB" id="A0A1B9EA90"/>
<gene>
    <name evidence="5" type="ORF">LPBF_00030</name>
</gene>
<keyword evidence="6" id="KW-1185">Reference proteome</keyword>
<comment type="similarity">
    <text evidence="2">Belongs to the bacterial solute-binding protein SsuA/TauA family.</text>
</comment>
<sequence length="283" mass="31913">MTTINIVGVPEHFNLPWQLALDNHEFETQNIQLHWTDVPEGTGKMCQMLRSGQTDIAVLLTEGIIKDITAGNPSKIVQIYVESPLIWGIHVAATSSYTTIAALQNKKAAISRLGSGSQLMTYVNAQNQNWKTDQIPFEIVHTIDGAVNALTTGTADYFMWEQFMTKPLVDSGIFRKIDTCPTPWPCFVIAVREEILEKNPEAIQTILRIINAKTKTFKQIPNIDTQLATKYHLKKQDIQQWLSLTQWSANPLSKKVLNNVQNQLLELKIIDKIGTFEEIVKAL</sequence>
<dbReference type="STRING" id="1763534.GCA_001831475_01894"/>
<comment type="subcellular location">
    <subcellularLocation>
        <location evidence="1">Periplasm</location>
    </subcellularLocation>
</comment>
<dbReference type="RefSeq" id="WP_066330749.1">
    <property type="nucleotide sequence ID" value="NZ_CP017688.1"/>
</dbReference>
<dbReference type="SUPFAM" id="SSF53850">
    <property type="entry name" value="Periplasmic binding protein-like II"/>
    <property type="match status" value="1"/>
</dbReference>
<feature type="domain" description="Ca3427-like PBP 2" evidence="4">
    <location>
        <begin position="89"/>
        <end position="178"/>
    </location>
</feature>
<evidence type="ECO:0000313" key="5">
    <source>
        <dbReference type="EMBL" id="OCB78811.1"/>
    </source>
</evidence>
<dbReference type="Pfam" id="PF22384">
    <property type="entry name" value="PBP2_Ca3427_like"/>
    <property type="match status" value="1"/>
</dbReference>
<evidence type="ECO:0000256" key="1">
    <source>
        <dbReference type="ARBA" id="ARBA00004418"/>
    </source>
</evidence>
<organism evidence="5 6">
    <name type="scientific">Flavobacterium crassostreae</name>
    <dbReference type="NCBI Taxonomy" id="1763534"/>
    <lineage>
        <taxon>Bacteria</taxon>
        <taxon>Pseudomonadati</taxon>
        <taxon>Bacteroidota</taxon>
        <taxon>Flavobacteriia</taxon>
        <taxon>Flavobacteriales</taxon>
        <taxon>Flavobacteriaceae</taxon>
        <taxon>Flavobacterium</taxon>
    </lineage>
</organism>
<evidence type="ECO:0000313" key="6">
    <source>
        <dbReference type="Proteomes" id="UP000093510"/>
    </source>
</evidence>
<name>A0A1B9EA90_9FLAO</name>
<dbReference type="EMBL" id="LVEP01000001">
    <property type="protein sequence ID" value="OCB78811.1"/>
    <property type="molecule type" value="Genomic_DNA"/>
</dbReference>
<evidence type="ECO:0000256" key="2">
    <source>
        <dbReference type="ARBA" id="ARBA00010742"/>
    </source>
</evidence>
<protein>
    <submittedName>
        <fullName evidence="5">ABC transporter substrate-binding protein</fullName>
    </submittedName>
</protein>